<accession>A0ACB0YS07</accession>
<sequence length="51" mass="5802">MRITPHQCQCKAFTENALATVRLSLLMKFLCFPSICWRQLIASANKCANQT</sequence>
<dbReference type="EMBL" id="CAVMJV010000017">
    <property type="protein sequence ID" value="CAK5060234.1"/>
    <property type="molecule type" value="Genomic_DNA"/>
</dbReference>
<proteinExistence type="predicted"/>
<name>A0ACB0YS07_MELEN</name>
<keyword evidence="2" id="KW-1185">Reference proteome</keyword>
<evidence type="ECO:0000313" key="1">
    <source>
        <dbReference type="EMBL" id="CAK5060234.1"/>
    </source>
</evidence>
<gene>
    <name evidence="1" type="ORF">MENTE1834_LOCUS15924</name>
</gene>
<dbReference type="Proteomes" id="UP001497535">
    <property type="component" value="Unassembled WGS sequence"/>
</dbReference>
<evidence type="ECO:0000313" key="2">
    <source>
        <dbReference type="Proteomes" id="UP001497535"/>
    </source>
</evidence>
<protein>
    <submittedName>
        <fullName evidence="1">Uncharacterized protein</fullName>
    </submittedName>
</protein>
<reference evidence="1" key="1">
    <citation type="submission" date="2023-11" db="EMBL/GenBank/DDBJ databases">
        <authorList>
            <person name="Poullet M."/>
        </authorList>
    </citation>
    <scope>NUCLEOTIDE SEQUENCE</scope>
    <source>
        <strain evidence="1">E1834</strain>
    </source>
</reference>
<comment type="caution">
    <text evidence="1">The sequence shown here is derived from an EMBL/GenBank/DDBJ whole genome shotgun (WGS) entry which is preliminary data.</text>
</comment>
<organism evidence="1 2">
    <name type="scientific">Meloidogyne enterolobii</name>
    <name type="common">Root-knot nematode worm</name>
    <name type="synonym">Meloidogyne mayaguensis</name>
    <dbReference type="NCBI Taxonomy" id="390850"/>
    <lineage>
        <taxon>Eukaryota</taxon>
        <taxon>Metazoa</taxon>
        <taxon>Ecdysozoa</taxon>
        <taxon>Nematoda</taxon>
        <taxon>Chromadorea</taxon>
        <taxon>Rhabditida</taxon>
        <taxon>Tylenchina</taxon>
        <taxon>Tylenchomorpha</taxon>
        <taxon>Tylenchoidea</taxon>
        <taxon>Meloidogynidae</taxon>
        <taxon>Meloidogyninae</taxon>
        <taxon>Meloidogyne</taxon>
    </lineage>
</organism>